<proteinExistence type="predicted"/>
<keyword evidence="3" id="KW-1185">Reference proteome</keyword>
<feature type="transmembrane region" description="Helical" evidence="1">
    <location>
        <begin position="120"/>
        <end position="139"/>
    </location>
</feature>
<dbReference type="AlphaFoldDB" id="A0A1T1HG64"/>
<keyword evidence="1" id="KW-0472">Membrane</keyword>
<evidence type="ECO:0000256" key="1">
    <source>
        <dbReference type="SAM" id="Phobius"/>
    </source>
</evidence>
<sequence>MELMLNTSLFVLALALVLLPAIYAFFSELLAPAARYPEAGYSQRISALTIQQALSLPGLLILVLSPFLLTFSTPPTVVYWLLVAGLWLLQVPLFWLRMVDLRQAARSVNWAGAKKRNSQIQVLLVMQMLLGVVIMLTGVEWAGSLQSA</sequence>
<evidence type="ECO:0000313" key="3">
    <source>
        <dbReference type="Proteomes" id="UP000190064"/>
    </source>
</evidence>
<name>A0A1T1HG64_OCELI</name>
<dbReference type="RefSeq" id="WP_077243297.1">
    <property type="nucleotide sequence ID" value="NZ_MTSD02000001.1"/>
</dbReference>
<reference evidence="2" key="1">
    <citation type="submission" date="2017-02" db="EMBL/GenBank/DDBJ databases">
        <title>Draft Genome Sequence of the Salt Water Bacterium Oceanospirillum linum ATCC 11336.</title>
        <authorList>
            <person name="Trachtenberg A.M."/>
            <person name="Carney J.G."/>
            <person name="Linnane J.D."/>
            <person name="Rheaume B.A."/>
            <person name="Pitts N.L."/>
            <person name="Mykles D.L."/>
            <person name="Maclea K.S."/>
        </authorList>
    </citation>
    <scope>NUCLEOTIDE SEQUENCE [LARGE SCALE GENOMIC DNA]</scope>
    <source>
        <strain evidence="2">ATCC 11336</strain>
    </source>
</reference>
<accession>A0A1T1HG64</accession>
<keyword evidence="1" id="KW-1133">Transmembrane helix</keyword>
<dbReference type="STRING" id="966.BTA35_0205085"/>
<feature type="transmembrane region" description="Helical" evidence="1">
    <location>
        <begin position="47"/>
        <end position="71"/>
    </location>
</feature>
<organism evidence="2 3">
    <name type="scientific">Oceanospirillum linum</name>
    <dbReference type="NCBI Taxonomy" id="966"/>
    <lineage>
        <taxon>Bacteria</taxon>
        <taxon>Pseudomonadati</taxon>
        <taxon>Pseudomonadota</taxon>
        <taxon>Gammaproteobacteria</taxon>
        <taxon>Oceanospirillales</taxon>
        <taxon>Oceanospirillaceae</taxon>
        <taxon>Oceanospirillum</taxon>
    </lineage>
</organism>
<comment type="caution">
    <text evidence="2">The sequence shown here is derived from an EMBL/GenBank/DDBJ whole genome shotgun (WGS) entry which is preliminary data.</text>
</comment>
<evidence type="ECO:0000313" key="2">
    <source>
        <dbReference type="EMBL" id="OOV88844.1"/>
    </source>
</evidence>
<dbReference type="Proteomes" id="UP000190064">
    <property type="component" value="Unassembled WGS sequence"/>
</dbReference>
<feature type="transmembrane region" description="Helical" evidence="1">
    <location>
        <begin position="77"/>
        <end position="99"/>
    </location>
</feature>
<keyword evidence="1" id="KW-0812">Transmembrane</keyword>
<protein>
    <submittedName>
        <fullName evidence="2">Uncharacterized protein</fullName>
    </submittedName>
</protein>
<dbReference type="EMBL" id="MTSD02000001">
    <property type="protein sequence ID" value="OOV88844.1"/>
    <property type="molecule type" value="Genomic_DNA"/>
</dbReference>
<feature type="transmembrane region" description="Helical" evidence="1">
    <location>
        <begin position="6"/>
        <end position="26"/>
    </location>
</feature>
<gene>
    <name evidence="2" type="ORF">BTA35_0205085</name>
</gene>